<name>A0A3T1D0N7_9BACL</name>
<dbReference type="PANTHER" id="PTHR43649">
    <property type="entry name" value="ARABINOSE-BINDING PROTEIN-RELATED"/>
    <property type="match status" value="1"/>
</dbReference>
<dbReference type="Gene3D" id="3.40.190.10">
    <property type="entry name" value="Periplasmic binding protein-like II"/>
    <property type="match status" value="1"/>
</dbReference>
<evidence type="ECO:0000313" key="4">
    <source>
        <dbReference type="Proteomes" id="UP000289856"/>
    </source>
</evidence>
<dbReference type="KEGG" id="cohn:KCTCHS21_09680"/>
<protein>
    <submittedName>
        <fullName evidence="3">ABC transporter substrate-binding protein</fullName>
    </submittedName>
</protein>
<feature type="chain" id="PRO_5038829833" evidence="2">
    <location>
        <begin position="26"/>
        <end position="474"/>
    </location>
</feature>
<keyword evidence="2" id="KW-0732">Signal</keyword>
<dbReference type="RefSeq" id="WP_232058078.1">
    <property type="nucleotide sequence ID" value="NZ_AP019400.1"/>
</dbReference>
<evidence type="ECO:0000256" key="2">
    <source>
        <dbReference type="SAM" id="SignalP"/>
    </source>
</evidence>
<feature type="signal peptide" evidence="2">
    <location>
        <begin position="1"/>
        <end position="25"/>
    </location>
</feature>
<dbReference type="Pfam" id="PF01547">
    <property type="entry name" value="SBP_bac_1"/>
    <property type="match status" value="1"/>
</dbReference>
<dbReference type="AlphaFoldDB" id="A0A3T1D0N7"/>
<dbReference type="InterPro" id="IPR050490">
    <property type="entry name" value="Bact_solute-bd_prot1"/>
</dbReference>
<dbReference type="Proteomes" id="UP000289856">
    <property type="component" value="Chromosome"/>
</dbReference>
<proteinExistence type="predicted"/>
<feature type="region of interest" description="Disordered" evidence="1">
    <location>
        <begin position="33"/>
        <end position="57"/>
    </location>
</feature>
<reference evidence="3 4" key="1">
    <citation type="submission" date="2019-01" db="EMBL/GenBank/DDBJ databases">
        <title>Complete genome sequence of Cohnella hallensis HS21 isolated from Korean fir (Abies koreana) rhizospheric soil.</title>
        <authorList>
            <person name="Jiang L."/>
            <person name="Kang S.W."/>
            <person name="Kim S."/>
            <person name="Jung J."/>
            <person name="Kim C.Y."/>
            <person name="Kim D.H."/>
            <person name="Kim S.W."/>
            <person name="Lee J."/>
        </authorList>
    </citation>
    <scope>NUCLEOTIDE SEQUENCE [LARGE SCALE GENOMIC DNA]</scope>
    <source>
        <strain evidence="3 4">HS21</strain>
    </source>
</reference>
<dbReference type="PROSITE" id="PS51257">
    <property type="entry name" value="PROKAR_LIPOPROTEIN"/>
    <property type="match status" value="1"/>
</dbReference>
<organism evidence="3 4">
    <name type="scientific">Cohnella abietis</name>
    <dbReference type="NCBI Taxonomy" id="2507935"/>
    <lineage>
        <taxon>Bacteria</taxon>
        <taxon>Bacillati</taxon>
        <taxon>Bacillota</taxon>
        <taxon>Bacilli</taxon>
        <taxon>Bacillales</taxon>
        <taxon>Paenibacillaceae</taxon>
        <taxon>Cohnella</taxon>
    </lineage>
</organism>
<dbReference type="SUPFAM" id="SSF53850">
    <property type="entry name" value="Periplasmic binding protein-like II"/>
    <property type="match status" value="1"/>
</dbReference>
<gene>
    <name evidence="3" type="ORF">KCTCHS21_09680</name>
</gene>
<keyword evidence="4" id="KW-1185">Reference proteome</keyword>
<accession>A0A3T1D0N7</accession>
<evidence type="ECO:0000313" key="3">
    <source>
        <dbReference type="EMBL" id="BBI31569.1"/>
    </source>
</evidence>
<dbReference type="EMBL" id="AP019400">
    <property type="protein sequence ID" value="BBI31569.1"/>
    <property type="molecule type" value="Genomic_DNA"/>
</dbReference>
<dbReference type="PANTHER" id="PTHR43649:SF16">
    <property type="entry name" value="SUGAR-BINDING LIPOPROTEIN"/>
    <property type="match status" value="1"/>
</dbReference>
<evidence type="ECO:0000256" key="1">
    <source>
        <dbReference type="SAM" id="MobiDB-lite"/>
    </source>
</evidence>
<dbReference type="InterPro" id="IPR006059">
    <property type="entry name" value="SBP"/>
</dbReference>
<sequence>MSRKRMGWSRWVALTLVLALSAMIAACGSGTKNNEGASAGNSTSPSAANTESQQPANDPQVEITIWDQVNPDDIGKLVGEELQKGFEEKYPNIIVKHELPPNGTNDREVFVTAMAGGNGPDAYSVAYFPVIGDWVKQGFALDLSDYWNGLADKDQYLKSAMEGATIDGKVYGIPNFMYATGLLYNKKLFADVGLDPNKAPANWDEFAEYAQKLTKPEKNQYGYALLGMDWADWWFEYYVWQAGGDLTTRNADGTVTLDFSKEPAVKALQYYKDLKWKYKGVQKNVLQGIDENKTDFFQGRAAMILFGSDGFAQLVQNGIDLNDIGFAPFPVGPAGKAPSQVGGQYWIVNPKTSKEKQDAAFKYVEYMTSKEALEKMLTFQSDNGIMPNLLSVRNDVDPSTFVQNVPAGLVAGVRKAAESTQLEYFLKERLSPYVVKAVQKVLVDEKADPLTELKAVEELAQREVADPYNKEIKE</sequence>